<dbReference type="Proteomes" id="UP000276215">
    <property type="component" value="Unassembled WGS sequence"/>
</dbReference>
<proteinExistence type="predicted"/>
<protein>
    <recommendedName>
        <fullName evidence="4">Secreted protein</fullName>
    </recommendedName>
</protein>
<dbReference type="EMBL" id="ML120400">
    <property type="protein sequence ID" value="RPA97913.1"/>
    <property type="molecule type" value="Genomic_DNA"/>
</dbReference>
<accession>A0A3N4JI81</accession>
<dbReference type="AlphaFoldDB" id="A0A3N4JI81"/>
<keyword evidence="1" id="KW-0732">Signal</keyword>
<evidence type="ECO:0000313" key="3">
    <source>
        <dbReference type="Proteomes" id="UP000276215"/>
    </source>
</evidence>
<keyword evidence="3" id="KW-1185">Reference proteome</keyword>
<evidence type="ECO:0000256" key="1">
    <source>
        <dbReference type="SAM" id="SignalP"/>
    </source>
</evidence>
<name>A0A3N4JI81_9PEZI</name>
<evidence type="ECO:0000313" key="2">
    <source>
        <dbReference type="EMBL" id="RPA97913.1"/>
    </source>
</evidence>
<evidence type="ECO:0008006" key="4">
    <source>
        <dbReference type="Google" id="ProtNLM"/>
    </source>
</evidence>
<reference evidence="2 3" key="1">
    <citation type="journal article" date="2018" name="Nat. Ecol. Evol.">
        <title>Pezizomycetes genomes reveal the molecular basis of ectomycorrhizal truffle lifestyle.</title>
        <authorList>
            <person name="Murat C."/>
            <person name="Payen T."/>
            <person name="Noel B."/>
            <person name="Kuo A."/>
            <person name="Morin E."/>
            <person name="Chen J."/>
            <person name="Kohler A."/>
            <person name="Krizsan K."/>
            <person name="Balestrini R."/>
            <person name="Da Silva C."/>
            <person name="Montanini B."/>
            <person name="Hainaut M."/>
            <person name="Levati E."/>
            <person name="Barry K.W."/>
            <person name="Belfiori B."/>
            <person name="Cichocki N."/>
            <person name="Clum A."/>
            <person name="Dockter R.B."/>
            <person name="Fauchery L."/>
            <person name="Guy J."/>
            <person name="Iotti M."/>
            <person name="Le Tacon F."/>
            <person name="Lindquist E.A."/>
            <person name="Lipzen A."/>
            <person name="Malagnac F."/>
            <person name="Mello A."/>
            <person name="Molinier V."/>
            <person name="Miyauchi S."/>
            <person name="Poulain J."/>
            <person name="Riccioni C."/>
            <person name="Rubini A."/>
            <person name="Sitrit Y."/>
            <person name="Splivallo R."/>
            <person name="Traeger S."/>
            <person name="Wang M."/>
            <person name="Zifcakova L."/>
            <person name="Wipf D."/>
            <person name="Zambonelli A."/>
            <person name="Paolocci F."/>
            <person name="Nowrousian M."/>
            <person name="Ottonello S."/>
            <person name="Baldrian P."/>
            <person name="Spatafora J.W."/>
            <person name="Henrissat B."/>
            <person name="Nagy L.G."/>
            <person name="Aury J.M."/>
            <person name="Wincker P."/>
            <person name="Grigoriev I.V."/>
            <person name="Bonfante P."/>
            <person name="Martin F.M."/>
        </authorList>
    </citation>
    <scope>NUCLEOTIDE SEQUENCE [LARGE SCALE GENOMIC DNA]</scope>
    <source>
        <strain evidence="2 3">120613-1</strain>
    </source>
</reference>
<feature type="signal peptide" evidence="1">
    <location>
        <begin position="1"/>
        <end position="21"/>
    </location>
</feature>
<organism evidence="2 3">
    <name type="scientific">Choiromyces venosus 120613-1</name>
    <dbReference type="NCBI Taxonomy" id="1336337"/>
    <lineage>
        <taxon>Eukaryota</taxon>
        <taxon>Fungi</taxon>
        <taxon>Dikarya</taxon>
        <taxon>Ascomycota</taxon>
        <taxon>Pezizomycotina</taxon>
        <taxon>Pezizomycetes</taxon>
        <taxon>Pezizales</taxon>
        <taxon>Tuberaceae</taxon>
        <taxon>Choiromyces</taxon>
    </lineage>
</organism>
<feature type="chain" id="PRO_5018222370" description="Secreted protein" evidence="1">
    <location>
        <begin position="22"/>
        <end position="80"/>
    </location>
</feature>
<sequence>MHCFRRELVLLLRSMCLSCAAAPGHSMFVHLVWHKFSQKDNSFWILEQPQLDCYGTVHSFESQNFGNNQRIESLQPWSER</sequence>
<gene>
    <name evidence="2" type="ORF">L873DRAFT_1809012</name>
</gene>